<organism evidence="4 5">
    <name type="scientific">Photobacterium rosenbergii</name>
    <dbReference type="NCBI Taxonomy" id="294936"/>
    <lineage>
        <taxon>Bacteria</taxon>
        <taxon>Pseudomonadati</taxon>
        <taxon>Pseudomonadota</taxon>
        <taxon>Gammaproteobacteria</taxon>
        <taxon>Vibrionales</taxon>
        <taxon>Vibrionaceae</taxon>
        <taxon>Photobacterium</taxon>
    </lineage>
</organism>
<evidence type="ECO:0000256" key="1">
    <source>
        <dbReference type="ARBA" id="ARBA00022729"/>
    </source>
</evidence>
<dbReference type="Pfam" id="PF13505">
    <property type="entry name" value="OMP_b-brl"/>
    <property type="match status" value="1"/>
</dbReference>
<dbReference type="Proteomes" id="UP001186452">
    <property type="component" value="Unassembled WGS sequence"/>
</dbReference>
<reference evidence="4 5" key="1">
    <citation type="submission" date="2023-10" db="EMBL/GenBank/DDBJ databases">
        <title>Marine bacteria isolated from horseshoe crab.</title>
        <authorList>
            <person name="Cheng T.H."/>
        </authorList>
    </citation>
    <scope>NUCLEOTIDE SEQUENCE [LARGE SCALE GENOMIC DNA]</scope>
    <source>
        <strain evidence="4 5">HSC6</strain>
    </source>
</reference>
<dbReference type="EMBL" id="JAWJZI010000002">
    <property type="protein sequence ID" value="MDV5168933.1"/>
    <property type="molecule type" value="Genomic_DNA"/>
</dbReference>
<gene>
    <name evidence="4" type="ORF">R2X38_07970</name>
</gene>
<keyword evidence="5" id="KW-1185">Reference proteome</keyword>
<dbReference type="InterPro" id="IPR013783">
    <property type="entry name" value="Ig-like_fold"/>
</dbReference>
<feature type="domain" description="RapA2 cadherin-like" evidence="3">
    <location>
        <begin position="238"/>
        <end position="314"/>
    </location>
</feature>
<dbReference type="Gene3D" id="2.40.160.20">
    <property type="match status" value="1"/>
</dbReference>
<dbReference type="Pfam" id="PF05345">
    <property type="entry name" value="He_PIG"/>
    <property type="match status" value="1"/>
</dbReference>
<evidence type="ECO:0000313" key="5">
    <source>
        <dbReference type="Proteomes" id="UP001186452"/>
    </source>
</evidence>
<dbReference type="InterPro" id="IPR040853">
    <property type="entry name" value="RapA2_cadherin-like"/>
</dbReference>
<comment type="caution">
    <text evidence="4">The sequence shown here is derived from an EMBL/GenBank/DDBJ whole genome shotgun (WGS) entry which is preliminary data.</text>
</comment>
<dbReference type="InterPro" id="IPR027385">
    <property type="entry name" value="Beta-barrel_OMP"/>
</dbReference>
<dbReference type="Gene3D" id="2.60.40.2810">
    <property type="match status" value="5"/>
</dbReference>
<dbReference type="SUPFAM" id="SSF49313">
    <property type="entry name" value="Cadherin-like"/>
    <property type="match status" value="1"/>
</dbReference>
<protein>
    <submittedName>
        <fullName evidence="4">Ig-like domain-containing protein</fullName>
    </submittedName>
</protein>
<dbReference type="Pfam" id="PF17963">
    <property type="entry name" value="Big_9"/>
    <property type="match status" value="5"/>
</dbReference>
<dbReference type="Gene3D" id="2.60.40.3440">
    <property type="match status" value="1"/>
</dbReference>
<keyword evidence="1" id="KW-0732">Signal</keyword>
<dbReference type="SUPFAM" id="SSF141072">
    <property type="entry name" value="CalX-like"/>
    <property type="match status" value="1"/>
</dbReference>
<dbReference type="NCBIfam" id="NF012211">
    <property type="entry name" value="tand_rpt_95"/>
    <property type="match status" value="7"/>
</dbReference>
<dbReference type="Pfam" id="PF17803">
    <property type="entry name" value="Cadherin_4"/>
    <property type="match status" value="2"/>
</dbReference>
<accession>A0ABU3ZFP0</accession>
<evidence type="ECO:0000259" key="2">
    <source>
        <dbReference type="Pfam" id="PF13505"/>
    </source>
</evidence>
<dbReference type="Gene3D" id="2.60.40.10">
    <property type="entry name" value="Immunoglobulins"/>
    <property type="match status" value="1"/>
</dbReference>
<feature type="domain" description="Outer membrane protein beta-barrel" evidence="2">
    <location>
        <begin position="1261"/>
        <end position="1445"/>
    </location>
</feature>
<proteinExistence type="predicted"/>
<dbReference type="InterPro" id="IPR011250">
    <property type="entry name" value="OMP/PagP_B-barrel"/>
</dbReference>
<dbReference type="PANTHER" id="PTHR34720:SF9">
    <property type="entry name" value="BLR4714 PROTEIN"/>
    <property type="match status" value="1"/>
</dbReference>
<dbReference type="SUPFAM" id="SSF56925">
    <property type="entry name" value="OMPA-like"/>
    <property type="match status" value="1"/>
</dbReference>
<dbReference type="PANTHER" id="PTHR34720">
    <property type="entry name" value="MICROCYSTIN DEPENDENT PROTEIN"/>
    <property type="match status" value="1"/>
</dbReference>
<dbReference type="RefSeq" id="WP_317521675.1">
    <property type="nucleotide sequence ID" value="NZ_JAWJZI010000002.1"/>
</dbReference>
<feature type="domain" description="RapA2 cadherin-like" evidence="3">
    <location>
        <begin position="341"/>
        <end position="412"/>
    </location>
</feature>
<name>A0ABU3ZFP0_9GAMM</name>
<dbReference type="InterPro" id="IPR038081">
    <property type="entry name" value="CalX-like_sf"/>
</dbReference>
<evidence type="ECO:0000313" key="4">
    <source>
        <dbReference type="EMBL" id="MDV5168933.1"/>
    </source>
</evidence>
<dbReference type="InterPro" id="IPR015919">
    <property type="entry name" value="Cadherin-like_sf"/>
</dbReference>
<evidence type="ECO:0000259" key="3">
    <source>
        <dbReference type="Pfam" id="PF17803"/>
    </source>
</evidence>
<feature type="non-terminal residue" evidence="4">
    <location>
        <position position="1"/>
    </location>
</feature>
<dbReference type="InterPro" id="IPR053784">
    <property type="entry name" value="Choice_anch_U_dom"/>
</dbReference>
<sequence length="1450" mass="154890">DNLPSWASFNTASGLLSGTPSNDDVGTTTNIVIKVSDGNETASLAAFNLEVVNVNDAPVSVDDIAATNEDEPVLIDILSNDYDIDQNLVVSSVSIETQPAHGSVKFDSGTGTVTYQPENDFNGTDTFTYRVKDSDLSQSELAMVTITVTPVNDAPVAAAFNEKTAEDNPLVLAVRIAASDTEEGTPAGEIEIVVHPEYGVATVVDSANIRYMPNDDYFGQDQLTYRIYDEAGLASENAEIKILVGAINDRPVAKDDEVTTFEDEPVDIAILSNDSDIEDGSGEAGFASSQITLIDQGSLHIGSVSVLADGKLRYVPDADANGTELISYSITDSDGYESLAATVTVTITPVNDSPVAIDNQAQLLEEGTLEINVLGNDYDVDEGDQLDVSSVEIVTMPQGGTVSVTSTGAIRYQGIENFFGDDLFSYQVKDATGDVSNIAMVNLTVMPVNDVPIIVDDTITETYTEQNQFELDVLSNDVDVDGDELSIVAAQASVGTVTIENNKLNFVAPAGFTGNVEISYLVTDENSELVSATVSLTIEGDVQLGTPVINEPDDVEVNATGLFTKVDLGIASAFDSVGNPLSVSLVDNQLYFPPGKSIAYWQTKDAQGNTAEASQRVMVHPLVSIEKDRVTAEGSRHQVKVHLNGASPSYPVVIPYTISGSVDNKDHDLEEGNVVIEDGVEGSITFSIAADGISEGDEELIITLDQSVNLGSKSVFHLLIKEDNIAPQLAATVSQSGQNRQMITNSADLVTIRTSVIDANVLDSHQYSWDTDEPLIINQSANEEEFVFSPLQLLPGHYRISLTVMDNASVPASVKKDIYFEVVSELATLGAKDSDGDLMPDSEEGFADSDDDGIPDYLDAINECNVLQERALESDSYLIEGNPGVCLRKGVSVAANASGGTQLFDDEVEQEFGTDTEATNIGGVFDFIAYGLPTPGQTYQVVFPQRLPIPANAVYRKYSEENGWFDFVIDSNNYLSSAAGEAGYCPPPGSELWVVGLKEGDWCVQLTIEDGGPNDDDGTVNGSIMDPGGVAAKASENVLPVAEPDTAIVGKNASVMIDVLANDSDVDGDTLSIVNASVNFGQAEITDGQLYYTAETGYLGEALIDYSITDSRGGTATATATVTVVNSQSPVAVADDALAVTQETVLIDVLENDYDPDSDQLAILAASAEHGEVVINSNQTLSYQSDAGFEGTDTISYQITDTFGLTSVGEVKVVVSNVRSTYVSNSGGGSMGVIGIVMLVLVSLFKWGISKRSSLLQILPLAILPISLQASADWYLEADIGLSKARDDLDSTQAEIINIEDDDFYWALGLGYMLTPDWDVTVRYIDQGKGSATLVGGLAVDDAGHQSLSRITPVMAQGIGLDTRYAFWRYQKMSLAGVVGAMYWKADIESLYQGKKITHDDDGVDPYLGLELNYAFAPKWQVGLSVNRYFLEANDVDSFSVKLKYQLPSF</sequence>
<dbReference type="NCBIfam" id="NF041766">
    <property type="entry name" value="choice_anch_U"/>
    <property type="match status" value="1"/>
</dbReference>